<comment type="caution">
    <text evidence="7">The sequence shown here is derived from an EMBL/GenBank/DDBJ whole genome shotgun (WGS) entry which is preliminary data.</text>
</comment>
<dbReference type="PANTHER" id="PTHR46743:SF2">
    <property type="entry name" value="TEICHOIC ACIDS EXPORT ATP-BINDING PROTEIN TAGH"/>
    <property type="match status" value="1"/>
</dbReference>
<dbReference type="InterPro" id="IPR003593">
    <property type="entry name" value="AAA+_ATPase"/>
</dbReference>
<name>A0A543HG61_9MICO</name>
<sequence>MEATETVRDRDRDRHRSPEATPGVICSELDIVYTVFGARKKATTTEGEQPWLERFLRQRRQVDTGNVRKVHAVKGVSFVARHGEAVGIIGRNGSGKSTLLRAIAGLIPPSGGRAWAAGRPALLGVNAVLLTGLTGSRNVMIGGLALGLSPREVRARYDDIVEFSGIGDFVDLPMSAYSSGMGARLRFAISTAATPDILMIDEALATGDAEFQARSRERIAEIREQAGTVFLVSHSNAAIRESCDRVLWMDQGRLIMDGPTEDVVSAYEASHRKGGR</sequence>
<dbReference type="InterPro" id="IPR015860">
    <property type="entry name" value="ABC_transpr_TagH-like"/>
</dbReference>
<proteinExistence type="inferred from homology"/>
<organism evidence="7 8">
    <name type="scientific">Humibacillus xanthopallidus</name>
    <dbReference type="NCBI Taxonomy" id="412689"/>
    <lineage>
        <taxon>Bacteria</taxon>
        <taxon>Bacillati</taxon>
        <taxon>Actinomycetota</taxon>
        <taxon>Actinomycetes</taxon>
        <taxon>Micrococcales</taxon>
        <taxon>Intrasporangiaceae</taxon>
        <taxon>Humibacillus</taxon>
    </lineage>
</organism>
<reference evidence="7 8" key="1">
    <citation type="submission" date="2019-06" db="EMBL/GenBank/DDBJ databases">
        <title>Genome sequencing of plant associated microbes to promote plant fitness in Sorghum bicolor and Oryza sativa.</title>
        <authorList>
            <person name="Coleman-Derr D."/>
        </authorList>
    </citation>
    <scope>NUCLEOTIDE SEQUENCE [LARGE SCALE GENOMIC DNA]</scope>
    <source>
        <strain evidence="7 8">KV-663</strain>
    </source>
</reference>
<evidence type="ECO:0000256" key="3">
    <source>
        <dbReference type="ARBA" id="ARBA00022741"/>
    </source>
</evidence>
<dbReference type="PANTHER" id="PTHR46743">
    <property type="entry name" value="TEICHOIC ACIDS EXPORT ATP-BINDING PROTEIN TAGH"/>
    <property type="match status" value="1"/>
</dbReference>
<dbReference type="Proteomes" id="UP000316747">
    <property type="component" value="Unassembled WGS sequence"/>
</dbReference>
<gene>
    <name evidence="7" type="ORF">FBY41_4145</name>
</gene>
<evidence type="ECO:0000313" key="7">
    <source>
        <dbReference type="EMBL" id="TQM57321.1"/>
    </source>
</evidence>
<dbReference type="SUPFAM" id="SSF52540">
    <property type="entry name" value="P-loop containing nucleoside triphosphate hydrolases"/>
    <property type="match status" value="1"/>
</dbReference>
<protein>
    <submittedName>
        <fullName evidence="7">Teichoic acid transport system ATP-binding protein</fullName>
    </submittedName>
</protein>
<dbReference type="CDD" id="cd03220">
    <property type="entry name" value="ABC_KpsT_Wzt"/>
    <property type="match status" value="1"/>
</dbReference>
<feature type="compositionally biased region" description="Basic and acidic residues" evidence="5">
    <location>
        <begin position="1"/>
        <end position="18"/>
    </location>
</feature>
<evidence type="ECO:0000256" key="5">
    <source>
        <dbReference type="SAM" id="MobiDB-lite"/>
    </source>
</evidence>
<dbReference type="PROSITE" id="PS50893">
    <property type="entry name" value="ABC_TRANSPORTER_2"/>
    <property type="match status" value="1"/>
</dbReference>
<keyword evidence="4 7" id="KW-0067">ATP-binding</keyword>
<evidence type="ECO:0000256" key="4">
    <source>
        <dbReference type="ARBA" id="ARBA00022840"/>
    </source>
</evidence>
<dbReference type="InterPro" id="IPR050683">
    <property type="entry name" value="Bact_Polysacc_Export_ATP-bd"/>
</dbReference>
<dbReference type="GO" id="GO:0140359">
    <property type="term" value="F:ABC-type transporter activity"/>
    <property type="evidence" value="ECO:0007669"/>
    <property type="project" value="InterPro"/>
</dbReference>
<dbReference type="Pfam" id="PF00005">
    <property type="entry name" value="ABC_tran"/>
    <property type="match status" value="1"/>
</dbReference>
<dbReference type="Gene3D" id="3.40.50.300">
    <property type="entry name" value="P-loop containing nucleotide triphosphate hydrolases"/>
    <property type="match status" value="1"/>
</dbReference>
<keyword evidence="2" id="KW-0813">Transport</keyword>
<dbReference type="RefSeq" id="WP_141846664.1">
    <property type="nucleotide sequence ID" value="NZ_VFPM01000004.1"/>
</dbReference>
<dbReference type="GO" id="GO:0016020">
    <property type="term" value="C:membrane"/>
    <property type="evidence" value="ECO:0007669"/>
    <property type="project" value="InterPro"/>
</dbReference>
<feature type="region of interest" description="Disordered" evidence="5">
    <location>
        <begin position="1"/>
        <end position="21"/>
    </location>
</feature>
<dbReference type="InterPro" id="IPR003439">
    <property type="entry name" value="ABC_transporter-like_ATP-bd"/>
</dbReference>
<accession>A0A543HG61</accession>
<evidence type="ECO:0000256" key="1">
    <source>
        <dbReference type="ARBA" id="ARBA00005417"/>
    </source>
</evidence>
<dbReference type="GO" id="GO:0016887">
    <property type="term" value="F:ATP hydrolysis activity"/>
    <property type="evidence" value="ECO:0007669"/>
    <property type="project" value="InterPro"/>
</dbReference>
<dbReference type="OrthoDB" id="9778870at2"/>
<dbReference type="GO" id="GO:0005524">
    <property type="term" value="F:ATP binding"/>
    <property type="evidence" value="ECO:0007669"/>
    <property type="project" value="UniProtKB-KW"/>
</dbReference>
<comment type="similarity">
    <text evidence="1">Belongs to the ABC transporter superfamily.</text>
</comment>
<evidence type="ECO:0000313" key="8">
    <source>
        <dbReference type="Proteomes" id="UP000316747"/>
    </source>
</evidence>
<dbReference type="AlphaFoldDB" id="A0A543HG61"/>
<evidence type="ECO:0000259" key="6">
    <source>
        <dbReference type="PROSITE" id="PS50893"/>
    </source>
</evidence>
<keyword evidence="3" id="KW-0547">Nucleotide-binding</keyword>
<keyword evidence="8" id="KW-1185">Reference proteome</keyword>
<dbReference type="InterPro" id="IPR027417">
    <property type="entry name" value="P-loop_NTPase"/>
</dbReference>
<dbReference type="EMBL" id="VFPM01000004">
    <property type="protein sequence ID" value="TQM57321.1"/>
    <property type="molecule type" value="Genomic_DNA"/>
</dbReference>
<dbReference type="SMART" id="SM00382">
    <property type="entry name" value="AAA"/>
    <property type="match status" value="1"/>
</dbReference>
<feature type="domain" description="ABC transporter" evidence="6">
    <location>
        <begin position="56"/>
        <end position="276"/>
    </location>
</feature>
<evidence type="ECO:0000256" key="2">
    <source>
        <dbReference type="ARBA" id="ARBA00022448"/>
    </source>
</evidence>